<keyword evidence="4" id="KW-0238">DNA-binding</keyword>
<evidence type="ECO:0000313" key="8">
    <source>
        <dbReference type="EMBL" id="MBM7812094.1"/>
    </source>
</evidence>
<dbReference type="InterPro" id="IPR013325">
    <property type="entry name" value="RNA_pol_sigma_r2"/>
</dbReference>
<dbReference type="PANTHER" id="PTHR43133:SF50">
    <property type="entry name" value="ECF RNA POLYMERASE SIGMA FACTOR SIGM"/>
    <property type="match status" value="1"/>
</dbReference>
<dbReference type="InterPro" id="IPR036388">
    <property type="entry name" value="WH-like_DNA-bd_sf"/>
</dbReference>
<evidence type="ECO:0000259" key="6">
    <source>
        <dbReference type="Pfam" id="PF04542"/>
    </source>
</evidence>
<dbReference type="AlphaFoldDB" id="A0A8T8I4R5"/>
<dbReference type="InterPro" id="IPR007627">
    <property type="entry name" value="RNA_pol_sigma70_r2"/>
</dbReference>
<dbReference type="Pfam" id="PF08281">
    <property type="entry name" value="Sigma70_r4_2"/>
    <property type="match status" value="1"/>
</dbReference>
<evidence type="ECO:0000259" key="7">
    <source>
        <dbReference type="Pfam" id="PF08281"/>
    </source>
</evidence>
<sequence>MGDTASFDQFVHEHQQALIRYAVLLSGSRADAEDLVQEVLVRIYQRWGELAASTGSPYAYVRRAVTNEHLSWRRRWSTRHIRSVGTDLPEGEHLDRRDERDERLWRLLAQLPRQQRAAVVLRYYEDLTDAEIAEVLGCRLPTVRSHVSRGLAALRSAIGMPERAWRSHG</sequence>
<dbReference type="InterPro" id="IPR013324">
    <property type="entry name" value="RNA_pol_sigma_r3/r4-like"/>
</dbReference>
<dbReference type="GO" id="GO:0016987">
    <property type="term" value="F:sigma factor activity"/>
    <property type="evidence" value="ECO:0007669"/>
    <property type="project" value="UniProtKB-KW"/>
</dbReference>
<dbReference type="NCBIfam" id="TIGR02937">
    <property type="entry name" value="sigma70-ECF"/>
    <property type="match status" value="1"/>
</dbReference>
<dbReference type="Proteomes" id="UP001195724">
    <property type="component" value="Unassembled WGS sequence"/>
</dbReference>
<dbReference type="SUPFAM" id="SSF88946">
    <property type="entry name" value="Sigma2 domain of RNA polymerase sigma factors"/>
    <property type="match status" value="1"/>
</dbReference>
<dbReference type="EMBL" id="JAFBCL010000001">
    <property type="protein sequence ID" value="MBM7812094.1"/>
    <property type="molecule type" value="Genomic_DNA"/>
</dbReference>
<protein>
    <submittedName>
        <fullName evidence="8">RNA polymerase sigma-70 factor (Sigma-E family)</fullName>
    </submittedName>
    <submittedName>
        <fullName evidence="9">SigE family RNA polymerase sigma factor</fullName>
    </submittedName>
</protein>
<dbReference type="NCBIfam" id="TIGR02983">
    <property type="entry name" value="SigE-fam_strep"/>
    <property type="match status" value="1"/>
</dbReference>
<dbReference type="InterPro" id="IPR014325">
    <property type="entry name" value="RNA_pol_sigma-E_actinobac"/>
</dbReference>
<keyword evidence="11" id="KW-1185">Reference proteome</keyword>
<evidence type="ECO:0000256" key="2">
    <source>
        <dbReference type="ARBA" id="ARBA00023015"/>
    </source>
</evidence>
<dbReference type="Proteomes" id="UP000671828">
    <property type="component" value="Chromosome"/>
</dbReference>
<feature type="domain" description="RNA polymerase sigma-70 region 2" evidence="6">
    <location>
        <begin position="11"/>
        <end position="75"/>
    </location>
</feature>
<dbReference type="InterPro" id="IPR014284">
    <property type="entry name" value="RNA_pol_sigma-70_dom"/>
</dbReference>
<keyword evidence="2" id="KW-0805">Transcription regulation</keyword>
<evidence type="ECO:0000256" key="4">
    <source>
        <dbReference type="ARBA" id="ARBA00023125"/>
    </source>
</evidence>
<dbReference type="PANTHER" id="PTHR43133">
    <property type="entry name" value="RNA POLYMERASE ECF-TYPE SIGMA FACTO"/>
    <property type="match status" value="1"/>
</dbReference>
<evidence type="ECO:0000313" key="11">
    <source>
        <dbReference type="Proteomes" id="UP001195724"/>
    </source>
</evidence>
<dbReference type="GO" id="GO:0006352">
    <property type="term" value="P:DNA-templated transcription initiation"/>
    <property type="evidence" value="ECO:0007669"/>
    <property type="project" value="InterPro"/>
</dbReference>
<evidence type="ECO:0000256" key="3">
    <source>
        <dbReference type="ARBA" id="ARBA00023082"/>
    </source>
</evidence>
<dbReference type="Gene3D" id="1.10.1740.10">
    <property type="match status" value="1"/>
</dbReference>
<evidence type="ECO:0000256" key="1">
    <source>
        <dbReference type="ARBA" id="ARBA00010641"/>
    </source>
</evidence>
<keyword evidence="5" id="KW-0804">Transcription</keyword>
<comment type="similarity">
    <text evidence="1">Belongs to the sigma-70 factor family. ECF subfamily.</text>
</comment>
<dbReference type="InterPro" id="IPR039425">
    <property type="entry name" value="RNA_pol_sigma-70-like"/>
</dbReference>
<dbReference type="GO" id="GO:0003677">
    <property type="term" value="F:DNA binding"/>
    <property type="evidence" value="ECO:0007669"/>
    <property type="project" value="UniProtKB-KW"/>
</dbReference>
<name>A0A8T8I4R5_9PSEU</name>
<dbReference type="CDD" id="cd06171">
    <property type="entry name" value="Sigma70_r4"/>
    <property type="match status" value="1"/>
</dbReference>
<dbReference type="Gene3D" id="1.10.10.10">
    <property type="entry name" value="Winged helix-like DNA-binding domain superfamily/Winged helix DNA-binding domain"/>
    <property type="match status" value="1"/>
</dbReference>
<dbReference type="SUPFAM" id="SSF88659">
    <property type="entry name" value="Sigma3 and sigma4 domains of RNA polymerase sigma factors"/>
    <property type="match status" value="1"/>
</dbReference>
<proteinExistence type="inferred from homology"/>
<reference evidence="8 11" key="1">
    <citation type="submission" date="2021-01" db="EMBL/GenBank/DDBJ databases">
        <title>Sequencing the genomes of 1000 actinobacteria strains.</title>
        <authorList>
            <person name="Klenk H.-P."/>
        </authorList>
    </citation>
    <scope>NUCLEOTIDE SEQUENCE [LARGE SCALE GENOMIC DNA]</scope>
    <source>
        <strain evidence="8 11">DSM 44581</strain>
    </source>
</reference>
<evidence type="ECO:0000313" key="9">
    <source>
        <dbReference type="EMBL" id="QTR05766.1"/>
    </source>
</evidence>
<feature type="domain" description="RNA polymerase sigma factor 70 region 4 type 2" evidence="7">
    <location>
        <begin position="102"/>
        <end position="154"/>
    </location>
</feature>
<dbReference type="EMBL" id="CP072788">
    <property type="protein sequence ID" value="QTR05766.1"/>
    <property type="molecule type" value="Genomic_DNA"/>
</dbReference>
<reference evidence="9" key="2">
    <citation type="submission" date="2021-04" db="EMBL/GenBank/DDBJ databases">
        <title>Saccharothrix algeriensis WGS.</title>
        <authorList>
            <person name="Stuskova K."/>
            <person name="Hakalova E."/>
            <person name="Tebbal A.B."/>
            <person name="Eichmeier A."/>
        </authorList>
    </citation>
    <scope>NUCLEOTIDE SEQUENCE</scope>
    <source>
        <strain evidence="9">NRRL B-24137</strain>
    </source>
</reference>
<accession>A0A8T8I4R5</accession>
<evidence type="ECO:0000313" key="10">
    <source>
        <dbReference type="Proteomes" id="UP000671828"/>
    </source>
</evidence>
<evidence type="ECO:0000256" key="5">
    <source>
        <dbReference type="ARBA" id="ARBA00023163"/>
    </source>
</evidence>
<dbReference type="InterPro" id="IPR013249">
    <property type="entry name" value="RNA_pol_sigma70_r4_t2"/>
</dbReference>
<dbReference type="RefSeq" id="WP_204842905.1">
    <property type="nucleotide sequence ID" value="NZ_JAFBCL010000001.1"/>
</dbReference>
<dbReference type="Pfam" id="PF04542">
    <property type="entry name" value="Sigma70_r2"/>
    <property type="match status" value="1"/>
</dbReference>
<gene>
    <name evidence="9" type="ORF">J7S33_15265</name>
    <name evidence="8" type="ORF">JOE68_002959</name>
</gene>
<keyword evidence="3" id="KW-0731">Sigma factor</keyword>
<organism evidence="9 10">
    <name type="scientific">Saccharothrix algeriensis</name>
    <dbReference type="NCBI Taxonomy" id="173560"/>
    <lineage>
        <taxon>Bacteria</taxon>
        <taxon>Bacillati</taxon>
        <taxon>Actinomycetota</taxon>
        <taxon>Actinomycetes</taxon>
        <taxon>Pseudonocardiales</taxon>
        <taxon>Pseudonocardiaceae</taxon>
        <taxon>Saccharothrix</taxon>
    </lineage>
</organism>